<evidence type="ECO:0008006" key="5">
    <source>
        <dbReference type="Google" id="ProtNLM"/>
    </source>
</evidence>
<comment type="caution">
    <text evidence="4">The sequence shown here is derived from an EMBL/GenBank/DDBJ whole genome shotgun (WGS) entry which is preliminary data.</text>
</comment>
<protein>
    <recommendedName>
        <fullName evidence="5">Glutathione peroxidase</fullName>
    </recommendedName>
</protein>
<proteinExistence type="inferred from homology"/>
<dbReference type="PANTHER" id="PTHR11592">
    <property type="entry name" value="GLUTATHIONE PEROXIDASE"/>
    <property type="match status" value="1"/>
</dbReference>
<dbReference type="SUPFAM" id="SSF52833">
    <property type="entry name" value="Thioredoxin-like"/>
    <property type="match status" value="1"/>
</dbReference>
<dbReference type="InterPro" id="IPR036249">
    <property type="entry name" value="Thioredoxin-like_sf"/>
</dbReference>
<gene>
    <name evidence="4" type="ORF">S01H4_53090</name>
</gene>
<organism evidence="4">
    <name type="scientific">marine sediment metagenome</name>
    <dbReference type="NCBI Taxonomy" id="412755"/>
    <lineage>
        <taxon>unclassified sequences</taxon>
        <taxon>metagenomes</taxon>
        <taxon>ecological metagenomes</taxon>
    </lineage>
</organism>
<dbReference type="GO" id="GO:0034599">
    <property type="term" value="P:cellular response to oxidative stress"/>
    <property type="evidence" value="ECO:0007669"/>
    <property type="project" value="TreeGrafter"/>
</dbReference>
<sequence>DFGAQEPGSNSEIASFCSKNYGVTFDMFSKISVKGSGKANLYKTLTESANPSGDVGWNFEKFLIDRNGAVVGRFKSGVSPQDPVLIQAIEAVL</sequence>
<comment type="similarity">
    <text evidence="1">Belongs to the glutathione peroxidase family.</text>
</comment>
<name>X1D806_9ZZZZ</name>
<dbReference type="Pfam" id="PF00255">
    <property type="entry name" value="GSHPx"/>
    <property type="match status" value="1"/>
</dbReference>
<dbReference type="PANTHER" id="PTHR11592:SF78">
    <property type="entry name" value="GLUTATHIONE PEROXIDASE"/>
    <property type="match status" value="1"/>
</dbReference>
<evidence type="ECO:0000256" key="3">
    <source>
        <dbReference type="ARBA" id="ARBA00023002"/>
    </source>
</evidence>
<evidence type="ECO:0000313" key="4">
    <source>
        <dbReference type="EMBL" id="GAH16896.1"/>
    </source>
</evidence>
<dbReference type="GO" id="GO:0004601">
    <property type="term" value="F:peroxidase activity"/>
    <property type="evidence" value="ECO:0007669"/>
    <property type="project" value="UniProtKB-KW"/>
</dbReference>
<evidence type="ECO:0000256" key="2">
    <source>
        <dbReference type="ARBA" id="ARBA00022559"/>
    </source>
</evidence>
<dbReference type="PROSITE" id="PS51355">
    <property type="entry name" value="GLUTATHIONE_PEROXID_3"/>
    <property type="match status" value="1"/>
</dbReference>
<reference evidence="4" key="1">
    <citation type="journal article" date="2014" name="Front. Microbiol.">
        <title>High frequency of phylogenetically diverse reductive dehalogenase-homologous genes in deep subseafloor sedimentary metagenomes.</title>
        <authorList>
            <person name="Kawai M."/>
            <person name="Futagami T."/>
            <person name="Toyoda A."/>
            <person name="Takaki Y."/>
            <person name="Nishi S."/>
            <person name="Hori S."/>
            <person name="Arai W."/>
            <person name="Tsubouchi T."/>
            <person name="Morono Y."/>
            <person name="Uchiyama I."/>
            <person name="Ito T."/>
            <person name="Fujiyama A."/>
            <person name="Inagaki F."/>
            <person name="Takami H."/>
        </authorList>
    </citation>
    <scope>NUCLEOTIDE SEQUENCE</scope>
    <source>
        <strain evidence="4">Expedition CK06-06</strain>
    </source>
</reference>
<feature type="non-terminal residue" evidence="4">
    <location>
        <position position="1"/>
    </location>
</feature>
<dbReference type="AlphaFoldDB" id="X1D806"/>
<keyword evidence="3" id="KW-0560">Oxidoreductase</keyword>
<evidence type="ECO:0000256" key="1">
    <source>
        <dbReference type="ARBA" id="ARBA00006926"/>
    </source>
</evidence>
<dbReference type="Gene3D" id="3.40.30.10">
    <property type="entry name" value="Glutaredoxin"/>
    <property type="match status" value="1"/>
</dbReference>
<dbReference type="InterPro" id="IPR000889">
    <property type="entry name" value="Glutathione_peroxidase"/>
</dbReference>
<keyword evidence="2" id="KW-0575">Peroxidase</keyword>
<accession>X1D806</accession>
<dbReference type="EMBL" id="BART01030397">
    <property type="protein sequence ID" value="GAH16896.1"/>
    <property type="molecule type" value="Genomic_DNA"/>
</dbReference>